<dbReference type="GO" id="GO:0046872">
    <property type="term" value="F:metal ion binding"/>
    <property type="evidence" value="ECO:0007669"/>
    <property type="project" value="UniProtKB-KW"/>
</dbReference>
<dbReference type="GO" id="GO:0051539">
    <property type="term" value="F:4 iron, 4 sulfur cluster binding"/>
    <property type="evidence" value="ECO:0007669"/>
    <property type="project" value="UniProtKB-KW"/>
</dbReference>
<dbReference type="GO" id="GO:0035599">
    <property type="term" value="F:aspartic acid methylthiotransferase activity"/>
    <property type="evidence" value="ECO:0007669"/>
    <property type="project" value="TreeGrafter"/>
</dbReference>
<dbReference type="GO" id="GO:0005829">
    <property type="term" value="C:cytosol"/>
    <property type="evidence" value="ECO:0007669"/>
    <property type="project" value="TreeGrafter"/>
</dbReference>
<dbReference type="InterPro" id="IPR023404">
    <property type="entry name" value="rSAM_horseshoe"/>
</dbReference>
<evidence type="ECO:0000313" key="11">
    <source>
        <dbReference type="EMBL" id="MCI5755617.1"/>
    </source>
</evidence>
<keyword evidence="5" id="KW-0949">S-adenosyl-L-methionine</keyword>
<evidence type="ECO:0000259" key="9">
    <source>
        <dbReference type="PROSITE" id="PS51449"/>
    </source>
</evidence>
<dbReference type="PROSITE" id="PS01278">
    <property type="entry name" value="MTTASE_RADICAL"/>
    <property type="match status" value="1"/>
</dbReference>
<dbReference type="InterPro" id="IPR020612">
    <property type="entry name" value="Methylthiotransferase_CS"/>
</dbReference>
<proteinExistence type="predicted"/>
<dbReference type="AlphaFoldDB" id="A0AAE3FIV4"/>
<evidence type="ECO:0000256" key="4">
    <source>
        <dbReference type="ARBA" id="ARBA00022679"/>
    </source>
</evidence>
<feature type="domain" description="MTTase N-terminal" evidence="9">
    <location>
        <begin position="1"/>
        <end position="113"/>
    </location>
</feature>
<evidence type="ECO:0000313" key="12">
    <source>
        <dbReference type="Proteomes" id="UP001139365"/>
    </source>
</evidence>
<dbReference type="SFLD" id="SFLDS00029">
    <property type="entry name" value="Radical_SAM"/>
    <property type="match status" value="1"/>
</dbReference>
<dbReference type="Proteomes" id="UP001139365">
    <property type="component" value="Unassembled WGS sequence"/>
</dbReference>
<dbReference type="InterPro" id="IPR058240">
    <property type="entry name" value="rSAM_sf"/>
</dbReference>
<dbReference type="InterPro" id="IPR038135">
    <property type="entry name" value="Methylthiotransferase_N_sf"/>
</dbReference>
<dbReference type="InterPro" id="IPR006638">
    <property type="entry name" value="Elp3/MiaA/NifB-like_rSAM"/>
</dbReference>
<dbReference type="PANTHER" id="PTHR43837">
    <property type="entry name" value="RIBOSOMAL PROTEIN S12 METHYLTHIOTRANSFERASE RIMO"/>
    <property type="match status" value="1"/>
</dbReference>
<dbReference type="InterPro" id="IPR005839">
    <property type="entry name" value="Methylthiotransferase"/>
</dbReference>
<evidence type="ECO:0000256" key="6">
    <source>
        <dbReference type="ARBA" id="ARBA00022723"/>
    </source>
</evidence>
<dbReference type="PROSITE" id="PS51449">
    <property type="entry name" value="MTTASE_N"/>
    <property type="match status" value="1"/>
</dbReference>
<sequence>MKAGFLTLGCRVNQYETEALAEELFRIGFERGDFGGKCDIYIINTCAVTEESVRKSRQMVRRAIKNNPDAFVGVMGCASQLDGGAFAAIPGVSFVCGTRNRAEILRAAGMFFKSGRPETCVLDIVPPEGELTKTSAVSFERARAYVKIEDGCNGRCSYCVIPSLRGGIVKRDEGEILDEVKVIAANGCHEVVLTGIETAGYGSGLSGLIRKIDAIPGIGRIRMGSLEPSFMKPEFVDEIAGVRSLCHHFHISVQNGSDRILALMRRKYNTAIMERSIAYIREKMPDVNFSADVIVGFPGETEEDFEKTCRFVKRVGFLHLHIFTYSKRPGTEAAEMDGQIPEKVKNERLHRLEAIAAGEKSRILSGMISSGKPVEILAETSSGGCTVGHTGNFVECRIFGEHPAGTIISGIPFGIADGVVEIR</sequence>
<dbReference type="SUPFAM" id="SSF102114">
    <property type="entry name" value="Radical SAM enzymes"/>
    <property type="match status" value="1"/>
</dbReference>
<evidence type="ECO:0000256" key="5">
    <source>
        <dbReference type="ARBA" id="ARBA00022691"/>
    </source>
</evidence>
<name>A0AAE3FIV4_9BACT</name>
<dbReference type="FunFam" id="3.80.30.20:FF:000001">
    <property type="entry name" value="tRNA-2-methylthio-N(6)-dimethylallyladenosine synthase 2"/>
    <property type="match status" value="1"/>
</dbReference>
<gene>
    <name evidence="11" type="primary">mtaB</name>
    <name evidence="11" type="ORF">MR241_04915</name>
</gene>
<dbReference type="InterPro" id="IPR013848">
    <property type="entry name" value="Methylthiotransferase_N"/>
</dbReference>
<evidence type="ECO:0000256" key="8">
    <source>
        <dbReference type="ARBA" id="ARBA00023014"/>
    </source>
</evidence>
<keyword evidence="7" id="KW-0408">Iron</keyword>
<protein>
    <submittedName>
        <fullName evidence="11">tRNA (N(6)-L-threonylcarbamoyladenosine(37)-C(2))-methylthiotransferase MtaB</fullName>
    </submittedName>
</protein>
<dbReference type="SFLD" id="SFLDG01061">
    <property type="entry name" value="methylthiotransferase"/>
    <property type="match status" value="1"/>
</dbReference>
<evidence type="ECO:0000259" key="10">
    <source>
        <dbReference type="PROSITE" id="PS51918"/>
    </source>
</evidence>
<dbReference type="SFLD" id="SFLDG01082">
    <property type="entry name" value="B12-binding_domain_containing"/>
    <property type="match status" value="1"/>
</dbReference>
<dbReference type="Pfam" id="PF00919">
    <property type="entry name" value="UPF0004"/>
    <property type="match status" value="1"/>
</dbReference>
<keyword evidence="6" id="KW-0479">Metal-binding</keyword>
<dbReference type="CDD" id="cd01335">
    <property type="entry name" value="Radical_SAM"/>
    <property type="match status" value="1"/>
</dbReference>
<dbReference type="InterPro" id="IPR007197">
    <property type="entry name" value="rSAM"/>
</dbReference>
<dbReference type="SMART" id="SM00729">
    <property type="entry name" value="Elp3"/>
    <property type="match status" value="1"/>
</dbReference>
<keyword evidence="4" id="KW-0808">Transferase</keyword>
<organism evidence="11 12">
    <name type="scientific">Candidatus Colimorpha enterica</name>
    <dbReference type="NCBI Taxonomy" id="3083063"/>
    <lineage>
        <taxon>Bacteria</taxon>
        <taxon>Pseudomonadati</taxon>
        <taxon>Bacteroidota</taxon>
        <taxon>Bacteroidia</taxon>
        <taxon>Bacteroidales</taxon>
        <taxon>Candidatus Colimorpha</taxon>
    </lineage>
</organism>
<evidence type="ECO:0000256" key="2">
    <source>
        <dbReference type="ARBA" id="ARBA00022485"/>
    </source>
</evidence>
<comment type="cofactor">
    <cofactor evidence="1">
        <name>[4Fe-4S] cluster</name>
        <dbReference type="ChEBI" id="CHEBI:49883"/>
    </cofactor>
</comment>
<dbReference type="InterPro" id="IPR006467">
    <property type="entry name" value="MiaB-like_bact"/>
</dbReference>
<dbReference type="Gene3D" id="3.40.50.12160">
    <property type="entry name" value="Methylthiotransferase, N-terminal domain"/>
    <property type="match status" value="1"/>
</dbReference>
<feature type="domain" description="Radical SAM core" evidence="10">
    <location>
        <begin position="138"/>
        <end position="362"/>
    </location>
</feature>
<keyword evidence="2" id="KW-0004">4Fe-4S</keyword>
<dbReference type="GO" id="GO:0006400">
    <property type="term" value="P:tRNA modification"/>
    <property type="evidence" value="ECO:0007669"/>
    <property type="project" value="InterPro"/>
</dbReference>
<accession>A0AAE3FIV4</accession>
<keyword evidence="3" id="KW-0963">Cytoplasm</keyword>
<dbReference type="NCBIfam" id="TIGR01579">
    <property type="entry name" value="MiaB-like-C"/>
    <property type="match status" value="1"/>
</dbReference>
<dbReference type="NCBIfam" id="TIGR00089">
    <property type="entry name" value="MiaB/RimO family radical SAM methylthiotransferase"/>
    <property type="match status" value="1"/>
</dbReference>
<dbReference type="InterPro" id="IPR005840">
    <property type="entry name" value="Ribosomal_uS12_MeSTrfase_RimO"/>
</dbReference>
<evidence type="ECO:0000256" key="7">
    <source>
        <dbReference type="ARBA" id="ARBA00023004"/>
    </source>
</evidence>
<comment type="caution">
    <text evidence="11">The sequence shown here is derived from an EMBL/GenBank/DDBJ whole genome shotgun (WGS) entry which is preliminary data.</text>
</comment>
<keyword evidence="8" id="KW-0411">Iron-sulfur</keyword>
<dbReference type="Gene3D" id="3.80.30.20">
    <property type="entry name" value="tm_1862 like domain"/>
    <property type="match status" value="1"/>
</dbReference>
<dbReference type="EMBL" id="JALEMU010000074">
    <property type="protein sequence ID" value="MCI5755617.1"/>
    <property type="molecule type" value="Genomic_DNA"/>
</dbReference>
<reference evidence="11 12" key="1">
    <citation type="submission" date="2022-03" db="EMBL/GenBank/DDBJ databases">
        <title>Metagenome-assembled genomes from swine fecal metagenomes.</title>
        <authorList>
            <person name="Holman D.B."/>
            <person name="Kommadath A."/>
        </authorList>
    </citation>
    <scope>NUCLEOTIDE SEQUENCE [LARGE SCALE GENOMIC DNA]</scope>
    <source>
        <strain evidence="11">SUG147</strain>
    </source>
</reference>
<dbReference type="PANTHER" id="PTHR43837:SF1">
    <property type="entry name" value="RIBOSOMAL PROTEIN US12 METHYLTHIOTRANSFERASE RIMO"/>
    <property type="match status" value="1"/>
</dbReference>
<dbReference type="Pfam" id="PF04055">
    <property type="entry name" value="Radical_SAM"/>
    <property type="match status" value="1"/>
</dbReference>
<evidence type="ECO:0000256" key="3">
    <source>
        <dbReference type="ARBA" id="ARBA00022490"/>
    </source>
</evidence>
<evidence type="ECO:0000256" key="1">
    <source>
        <dbReference type="ARBA" id="ARBA00001966"/>
    </source>
</evidence>
<dbReference type="PROSITE" id="PS51918">
    <property type="entry name" value="RADICAL_SAM"/>
    <property type="match status" value="1"/>
</dbReference>